<proteinExistence type="predicted"/>
<evidence type="ECO:0000313" key="1">
    <source>
        <dbReference type="Proteomes" id="UP000887580"/>
    </source>
</evidence>
<organism evidence="1 2">
    <name type="scientific">Panagrolaimus sp. PS1159</name>
    <dbReference type="NCBI Taxonomy" id="55785"/>
    <lineage>
        <taxon>Eukaryota</taxon>
        <taxon>Metazoa</taxon>
        <taxon>Ecdysozoa</taxon>
        <taxon>Nematoda</taxon>
        <taxon>Chromadorea</taxon>
        <taxon>Rhabditida</taxon>
        <taxon>Tylenchina</taxon>
        <taxon>Panagrolaimomorpha</taxon>
        <taxon>Panagrolaimoidea</taxon>
        <taxon>Panagrolaimidae</taxon>
        <taxon>Panagrolaimus</taxon>
    </lineage>
</organism>
<dbReference type="WBParaSite" id="PS1159_v2.g834.t1">
    <property type="protein sequence ID" value="PS1159_v2.g834.t1"/>
    <property type="gene ID" value="PS1159_v2.g834"/>
</dbReference>
<reference evidence="2" key="1">
    <citation type="submission" date="2022-11" db="UniProtKB">
        <authorList>
            <consortium name="WormBaseParasite"/>
        </authorList>
    </citation>
    <scope>IDENTIFICATION</scope>
</reference>
<evidence type="ECO:0000313" key="2">
    <source>
        <dbReference type="WBParaSite" id="PS1159_v2.g834.t1"/>
    </source>
</evidence>
<name>A0AC35GTI2_9BILA</name>
<dbReference type="Proteomes" id="UP000887580">
    <property type="component" value="Unplaced"/>
</dbReference>
<accession>A0AC35GTI2</accession>
<protein>
    <submittedName>
        <fullName evidence="2">Uncharacterized protein</fullName>
    </submittedName>
</protein>
<sequence>MLAIHGGAGSTLTGVDRLCSDAIKKWRNDPVQCVVHLENDPLVNCGFGSSLTVNGRVECEAGYMCSEKHAFGAVGAVSNTRHPILAAKYLATKYVSESMFALIPPQVVVGTGADLLVSELNLPSVENSELKSALAIKGFENAKKAMEELNPADTLMEEKMDTVGSVYVSENGRAEACVSSGGIVLKHDGRLGHSTMFGSAIWAEERDSRSISISVSGCGEVLTRLHFAEALANFVFLSPENDMLPCIVSKFFREAFISSPIISYFPMGRRIVGGLIILRHGRVQELVAFHNSSKFSFAFWNGKSVKHYCSELEQGAPFICNSFIARF</sequence>